<dbReference type="EMBL" id="GBRH01224145">
    <property type="protein sequence ID" value="JAD73750.1"/>
    <property type="molecule type" value="Transcribed_RNA"/>
</dbReference>
<organism evidence="1">
    <name type="scientific">Arundo donax</name>
    <name type="common">Giant reed</name>
    <name type="synonym">Donax arundinaceus</name>
    <dbReference type="NCBI Taxonomy" id="35708"/>
    <lineage>
        <taxon>Eukaryota</taxon>
        <taxon>Viridiplantae</taxon>
        <taxon>Streptophyta</taxon>
        <taxon>Embryophyta</taxon>
        <taxon>Tracheophyta</taxon>
        <taxon>Spermatophyta</taxon>
        <taxon>Magnoliopsida</taxon>
        <taxon>Liliopsida</taxon>
        <taxon>Poales</taxon>
        <taxon>Poaceae</taxon>
        <taxon>PACMAD clade</taxon>
        <taxon>Arundinoideae</taxon>
        <taxon>Arundineae</taxon>
        <taxon>Arundo</taxon>
    </lineage>
</organism>
<reference evidence="1" key="2">
    <citation type="journal article" date="2015" name="Data Brief">
        <title>Shoot transcriptome of the giant reed, Arundo donax.</title>
        <authorList>
            <person name="Barrero R.A."/>
            <person name="Guerrero F.D."/>
            <person name="Moolhuijzen P."/>
            <person name="Goolsby J.A."/>
            <person name="Tidwell J."/>
            <person name="Bellgard S.E."/>
            <person name="Bellgard M.I."/>
        </authorList>
    </citation>
    <scope>NUCLEOTIDE SEQUENCE</scope>
    <source>
        <tissue evidence="1">Shoot tissue taken approximately 20 cm above the soil surface</tissue>
    </source>
</reference>
<reference evidence="1" key="1">
    <citation type="submission" date="2014-09" db="EMBL/GenBank/DDBJ databases">
        <authorList>
            <person name="Magalhaes I.L.F."/>
            <person name="Oliveira U."/>
            <person name="Santos F.R."/>
            <person name="Vidigal T.H.D.A."/>
            <person name="Brescovit A.D."/>
            <person name="Santos A.J."/>
        </authorList>
    </citation>
    <scope>NUCLEOTIDE SEQUENCE</scope>
    <source>
        <tissue evidence="1">Shoot tissue taken approximately 20 cm above the soil surface</tissue>
    </source>
</reference>
<evidence type="ECO:0000313" key="1">
    <source>
        <dbReference type="EMBL" id="JAD73750.1"/>
    </source>
</evidence>
<dbReference type="AlphaFoldDB" id="A0A0A9CK34"/>
<sequence>MEKIKWERDSRRLDSDCRIALNCDDHHDFIWTPIRAFKVLYEKLIKSTFKRI</sequence>
<accession>A0A0A9CK34</accession>
<protein>
    <submittedName>
        <fullName evidence="1">Uncharacterized protein</fullName>
    </submittedName>
</protein>
<proteinExistence type="predicted"/>
<name>A0A0A9CK34_ARUDO</name>